<dbReference type="InterPro" id="IPR051788">
    <property type="entry name" value="MFS_Transporter"/>
</dbReference>
<proteinExistence type="predicted"/>
<evidence type="ECO:0000259" key="6">
    <source>
        <dbReference type="PROSITE" id="PS50850"/>
    </source>
</evidence>
<accession>A0A6J6H0J8</accession>
<feature type="transmembrane region" description="Helical" evidence="5">
    <location>
        <begin position="246"/>
        <end position="266"/>
    </location>
</feature>
<feature type="domain" description="Major facilitator superfamily (MFS) profile" evidence="6">
    <location>
        <begin position="212"/>
        <end position="397"/>
    </location>
</feature>
<dbReference type="EMBL" id="CAEZSN010000016">
    <property type="protein sequence ID" value="CAB4536052.1"/>
    <property type="molecule type" value="Genomic_DNA"/>
</dbReference>
<feature type="transmembrane region" description="Helical" evidence="5">
    <location>
        <begin position="366"/>
        <end position="387"/>
    </location>
</feature>
<sequence length="397" mass="41144">MTTLATVNLRAWHRTILIYFTVMGVVGASLMVRLPLVREVLQVSVGELGLLLVAGSIGAMSGLLIVGKLVAQRGTRAVAVLGMTTWTIGSVGYIFSLGFQSPLIFALAGLISGFGAGMTDVAVNVDGSAIEQKLGRAAMPKMHAAFSIGALTGAGVGTLAAAVHFDILWQLGILIAIAYALPMLNTRHMPKDSGLHTEEEKAGKSGPIFSKVVVLLGLGIFGMTLGEGASNDWLTLGLVDDYGQDHATAGVAYAILIGAMTIVRFFGGGLVDRFGKALTLRVTGIIGLIGLLILVAKISVPMAWFGSALWGIGVALAFPLFLSAAGEQPNPARKVATVSTFGYASFLVGPPLLGFVAQGLGSIVNMYWLILFFIGLSVVVAGAAGNTRGSGKSVERK</sequence>
<feature type="transmembrane region" description="Helical" evidence="5">
    <location>
        <begin position="16"/>
        <end position="36"/>
    </location>
</feature>
<evidence type="ECO:0000256" key="5">
    <source>
        <dbReference type="SAM" id="Phobius"/>
    </source>
</evidence>
<dbReference type="PANTHER" id="PTHR23514:SF13">
    <property type="entry name" value="INNER MEMBRANE PROTEIN YBJJ"/>
    <property type="match status" value="1"/>
</dbReference>
<dbReference type="PANTHER" id="PTHR23514">
    <property type="entry name" value="BYPASS OF STOP CODON PROTEIN 6"/>
    <property type="match status" value="1"/>
</dbReference>
<dbReference type="GO" id="GO:0022857">
    <property type="term" value="F:transmembrane transporter activity"/>
    <property type="evidence" value="ECO:0007669"/>
    <property type="project" value="InterPro"/>
</dbReference>
<evidence type="ECO:0000256" key="2">
    <source>
        <dbReference type="ARBA" id="ARBA00022692"/>
    </source>
</evidence>
<name>A0A6J6H0J8_9ZZZZ</name>
<feature type="transmembrane region" description="Helical" evidence="5">
    <location>
        <begin position="302"/>
        <end position="323"/>
    </location>
</feature>
<organism evidence="8">
    <name type="scientific">freshwater metagenome</name>
    <dbReference type="NCBI Taxonomy" id="449393"/>
    <lineage>
        <taxon>unclassified sequences</taxon>
        <taxon>metagenomes</taxon>
        <taxon>ecological metagenomes</taxon>
    </lineage>
</organism>
<feature type="transmembrane region" description="Helical" evidence="5">
    <location>
        <begin position="278"/>
        <end position="296"/>
    </location>
</feature>
<evidence type="ECO:0000256" key="1">
    <source>
        <dbReference type="ARBA" id="ARBA00004141"/>
    </source>
</evidence>
<comment type="subcellular location">
    <subcellularLocation>
        <location evidence="1">Membrane</location>
        <topology evidence="1">Multi-pass membrane protein</topology>
    </subcellularLocation>
</comment>
<feature type="transmembrane region" description="Helical" evidence="5">
    <location>
        <begin position="144"/>
        <end position="161"/>
    </location>
</feature>
<feature type="transmembrane region" description="Helical" evidence="5">
    <location>
        <begin position="335"/>
        <end position="360"/>
    </location>
</feature>
<evidence type="ECO:0000256" key="4">
    <source>
        <dbReference type="ARBA" id="ARBA00023136"/>
    </source>
</evidence>
<feature type="transmembrane region" description="Helical" evidence="5">
    <location>
        <begin position="103"/>
        <end position="123"/>
    </location>
</feature>
<keyword evidence="4 5" id="KW-0472">Membrane</keyword>
<dbReference type="EMBL" id="CAEZUR010000030">
    <property type="protein sequence ID" value="CAB4605803.1"/>
    <property type="molecule type" value="Genomic_DNA"/>
</dbReference>
<feature type="transmembrane region" description="Helical" evidence="5">
    <location>
        <begin position="78"/>
        <end position="97"/>
    </location>
</feature>
<keyword evidence="3 5" id="KW-1133">Transmembrane helix</keyword>
<evidence type="ECO:0000313" key="7">
    <source>
        <dbReference type="EMBL" id="CAB4536052.1"/>
    </source>
</evidence>
<protein>
    <submittedName>
        <fullName evidence="8">Unannotated protein</fullName>
    </submittedName>
</protein>
<dbReference type="InterPro" id="IPR036259">
    <property type="entry name" value="MFS_trans_sf"/>
</dbReference>
<dbReference type="InterPro" id="IPR011701">
    <property type="entry name" value="MFS"/>
</dbReference>
<feature type="transmembrane region" description="Helical" evidence="5">
    <location>
        <begin position="208"/>
        <end position="226"/>
    </location>
</feature>
<dbReference type="AlphaFoldDB" id="A0A6J6H0J8"/>
<gene>
    <name evidence="7" type="ORF">UFOPK1433_00234</name>
    <name evidence="8" type="ORF">UFOPK1843_00501</name>
</gene>
<keyword evidence="2 5" id="KW-0812">Transmembrane</keyword>
<evidence type="ECO:0000256" key="3">
    <source>
        <dbReference type="ARBA" id="ARBA00022989"/>
    </source>
</evidence>
<dbReference type="Pfam" id="PF07690">
    <property type="entry name" value="MFS_1"/>
    <property type="match status" value="1"/>
</dbReference>
<evidence type="ECO:0000313" key="8">
    <source>
        <dbReference type="EMBL" id="CAB4605803.1"/>
    </source>
</evidence>
<dbReference type="InterPro" id="IPR020846">
    <property type="entry name" value="MFS_dom"/>
</dbReference>
<dbReference type="GO" id="GO:0016020">
    <property type="term" value="C:membrane"/>
    <property type="evidence" value="ECO:0007669"/>
    <property type="project" value="UniProtKB-SubCell"/>
</dbReference>
<dbReference type="Gene3D" id="1.20.1250.20">
    <property type="entry name" value="MFS general substrate transporter like domains"/>
    <property type="match status" value="2"/>
</dbReference>
<dbReference type="CDD" id="cd17393">
    <property type="entry name" value="MFS_MosC_like"/>
    <property type="match status" value="1"/>
</dbReference>
<feature type="transmembrane region" description="Helical" evidence="5">
    <location>
        <begin position="167"/>
        <end position="187"/>
    </location>
</feature>
<dbReference type="PROSITE" id="PS50850">
    <property type="entry name" value="MFS"/>
    <property type="match status" value="1"/>
</dbReference>
<reference evidence="8" key="1">
    <citation type="submission" date="2020-05" db="EMBL/GenBank/DDBJ databases">
        <authorList>
            <person name="Chiriac C."/>
            <person name="Salcher M."/>
            <person name="Ghai R."/>
            <person name="Kavagutti S V."/>
        </authorList>
    </citation>
    <scope>NUCLEOTIDE SEQUENCE</scope>
</reference>
<dbReference type="SUPFAM" id="SSF103473">
    <property type="entry name" value="MFS general substrate transporter"/>
    <property type="match status" value="1"/>
</dbReference>
<feature type="transmembrane region" description="Helical" evidence="5">
    <location>
        <begin position="48"/>
        <end position="66"/>
    </location>
</feature>